<dbReference type="AlphaFoldDB" id="A0A0E9XQS1"/>
<accession>A0A0E9XQS1</accession>
<name>A0A0E9XQS1_ANGAN</name>
<organism evidence="1">
    <name type="scientific">Anguilla anguilla</name>
    <name type="common">European freshwater eel</name>
    <name type="synonym">Muraena anguilla</name>
    <dbReference type="NCBI Taxonomy" id="7936"/>
    <lineage>
        <taxon>Eukaryota</taxon>
        <taxon>Metazoa</taxon>
        <taxon>Chordata</taxon>
        <taxon>Craniata</taxon>
        <taxon>Vertebrata</taxon>
        <taxon>Euteleostomi</taxon>
        <taxon>Actinopterygii</taxon>
        <taxon>Neopterygii</taxon>
        <taxon>Teleostei</taxon>
        <taxon>Anguilliformes</taxon>
        <taxon>Anguillidae</taxon>
        <taxon>Anguilla</taxon>
    </lineage>
</organism>
<sequence length="59" mass="6997">MQIHTYAQKLGTCMHVQHKYMHMHMHMHILGRAKFPIMQRSGNKTLRYRAEAKNDGQGF</sequence>
<protein>
    <submittedName>
        <fullName evidence="1">Uncharacterized protein</fullName>
    </submittedName>
</protein>
<evidence type="ECO:0000313" key="1">
    <source>
        <dbReference type="EMBL" id="JAI04211.1"/>
    </source>
</evidence>
<dbReference type="EMBL" id="GBXM01004367">
    <property type="protein sequence ID" value="JAI04211.1"/>
    <property type="molecule type" value="Transcribed_RNA"/>
</dbReference>
<reference evidence="1" key="1">
    <citation type="submission" date="2014-11" db="EMBL/GenBank/DDBJ databases">
        <authorList>
            <person name="Amaro Gonzalez C."/>
        </authorList>
    </citation>
    <scope>NUCLEOTIDE SEQUENCE</scope>
</reference>
<proteinExistence type="predicted"/>
<reference evidence="1" key="2">
    <citation type="journal article" date="2015" name="Fish Shellfish Immunol.">
        <title>Early steps in the European eel (Anguilla anguilla)-Vibrio vulnificus interaction in the gills: Role of the RtxA13 toxin.</title>
        <authorList>
            <person name="Callol A."/>
            <person name="Pajuelo D."/>
            <person name="Ebbesson L."/>
            <person name="Teles M."/>
            <person name="MacKenzie S."/>
            <person name="Amaro C."/>
        </authorList>
    </citation>
    <scope>NUCLEOTIDE SEQUENCE</scope>
</reference>